<name>A0A0D2LD83_HYPSF</name>
<dbReference type="Proteomes" id="UP000054270">
    <property type="component" value="Unassembled WGS sequence"/>
</dbReference>
<organism evidence="2 3">
    <name type="scientific">Hypholoma sublateritium (strain FD-334 SS-4)</name>
    <dbReference type="NCBI Taxonomy" id="945553"/>
    <lineage>
        <taxon>Eukaryota</taxon>
        <taxon>Fungi</taxon>
        <taxon>Dikarya</taxon>
        <taxon>Basidiomycota</taxon>
        <taxon>Agaricomycotina</taxon>
        <taxon>Agaricomycetes</taxon>
        <taxon>Agaricomycetidae</taxon>
        <taxon>Agaricales</taxon>
        <taxon>Agaricineae</taxon>
        <taxon>Strophariaceae</taxon>
        <taxon>Hypholoma</taxon>
    </lineage>
</organism>
<dbReference type="AlphaFoldDB" id="A0A0D2LD83"/>
<keyword evidence="1" id="KW-0472">Membrane</keyword>
<proteinExistence type="predicted"/>
<evidence type="ECO:0000313" key="2">
    <source>
        <dbReference type="EMBL" id="KJA25347.1"/>
    </source>
</evidence>
<evidence type="ECO:0000313" key="3">
    <source>
        <dbReference type="Proteomes" id="UP000054270"/>
    </source>
</evidence>
<keyword evidence="3" id="KW-1185">Reference proteome</keyword>
<reference evidence="3" key="1">
    <citation type="submission" date="2014-04" db="EMBL/GenBank/DDBJ databases">
        <title>Evolutionary Origins and Diversification of the Mycorrhizal Mutualists.</title>
        <authorList>
            <consortium name="DOE Joint Genome Institute"/>
            <consortium name="Mycorrhizal Genomics Consortium"/>
            <person name="Kohler A."/>
            <person name="Kuo A."/>
            <person name="Nagy L.G."/>
            <person name="Floudas D."/>
            <person name="Copeland A."/>
            <person name="Barry K.W."/>
            <person name="Cichocki N."/>
            <person name="Veneault-Fourrey C."/>
            <person name="LaButti K."/>
            <person name="Lindquist E.A."/>
            <person name="Lipzen A."/>
            <person name="Lundell T."/>
            <person name="Morin E."/>
            <person name="Murat C."/>
            <person name="Riley R."/>
            <person name="Ohm R."/>
            <person name="Sun H."/>
            <person name="Tunlid A."/>
            <person name="Henrissat B."/>
            <person name="Grigoriev I.V."/>
            <person name="Hibbett D.S."/>
            <person name="Martin F."/>
        </authorList>
    </citation>
    <scope>NUCLEOTIDE SEQUENCE [LARGE SCALE GENOMIC DNA]</scope>
    <source>
        <strain evidence="3">FD-334 SS-4</strain>
    </source>
</reference>
<keyword evidence="1" id="KW-1133">Transmembrane helix</keyword>
<gene>
    <name evidence="2" type="ORF">HYPSUDRAFT_37854</name>
</gene>
<evidence type="ECO:0000256" key="1">
    <source>
        <dbReference type="SAM" id="Phobius"/>
    </source>
</evidence>
<dbReference type="EMBL" id="KN817532">
    <property type="protein sequence ID" value="KJA25347.1"/>
    <property type="molecule type" value="Genomic_DNA"/>
</dbReference>
<accession>A0A0D2LD83</accession>
<feature type="transmembrane region" description="Helical" evidence="1">
    <location>
        <begin position="176"/>
        <end position="199"/>
    </location>
</feature>
<protein>
    <submittedName>
        <fullName evidence="2">Uncharacterized protein</fullName>
    </submittedName>
</protein>
<keyword evidence="1" id="KW-0812">Transmembrane</keyword>
<sequence length="201" mass="21539">MNFMRALYVSTTRTTVASRPAPDALSFKARQLLLHGGPASPRAFHRALLRLHANDALYAHAEEGRFENLARVPSPDIEAQAEAGGDGSAHTHTHTPQWDAGRAALEITAADFYPGAVPGLVSFGAAASPSPKLKSAAAHHRDPRGFARTRWPYSYAQSSLEFGFRSGKAGAADRRLLAGSYIAVGVLTLICFVVIAHHIDM</sequence>